<keyword evidence="7" id="KW-0472">Membrane</keyword>
<protein>
    <recommendedName>
        <fullName evidence="8">General secretion pathway GspH domain-containing protein</fullName>
    </recommendedName>
</protein>
<evidence type="ECO:0000256" key="6">
    <source>
        <dbReference type="ARBA" id="ARBA00022989"/>
    </source>
</evidence>
<evidence type="ECO:0000256" key="3">
    <source>
        <dbReference type="ARBA" id="ARBA00022481"/>
    </source>
</evidence>
<keyword evidence="6" id="KW-1133">Transmembrane helix</keyword>
<comment type="caution">
    <text evidence="9">The sequence shown here is derived from an EMBL/GenBank/DDBJ whole genome shotgun (WGS) entry which is preliminary data.</text>
</comment>
<dbReference type="GO" id="GO:0005886">
    <property type="term" value="C:plasma membrane"/>
    <property type="evidence" value="ECO:0007669"/>
    <property type="project" value="UniProtKB-SubCell"/>
</dbReference>
<keyword evidence="3" id="KW-0488">Methylation</keyword>
<dbReference type="Pfam" id="PF12019">
    <property type="entry name" value="GspH"/>
    <property type="match status" value="1"/>
</dbReference>
<dbReference type="Gene3D" id="3.55.40.10">
    <property type="entry name" value="minor pseudopilin epsh domain"/>
    <property type="match status" value="1"/>
</dbReference>
<keyword evidence="4" id="KW-0997">Cell inner membrane</keyword>
<evidence type="ECO:0000259" key="8">
    <source>
        <dbReference type="Pfam" id="PF12019"/>
    </source>
</evidence>
<keyword evidence="2" id="KW-1003">Cell membrane</keyword>
<comment type="subcellular location">
    <subcellularLocation>
        <location evidence="1">Cell inner membrane</location>
        <topology evidence="1">Single-pass membrane protein</topology>
    </subcellularLocation>
</comment>
<keyword evidence="5" id="KW-0812">Transmembrane</keyword>
<reference evidence="9" key="1">
    <citation type="journal article" date="2015" name="Nature">
        <title>Complex archaea that bridge the gap between prokaryotes and eukaryotes.</title>
        <authorList>
            <person name="Spang A."/>
            <person name="Saw J.H."/>
            <person name="Jorgensen S.L."/>
            <person name="Zaremba-Niedzwiedzka K."/>
            <person name="Martijn J."/>
            <person name="Lind A.E."/>
            <person name="van Eijk R."/>
            <person name="Schleper C."/>
            <person name="Guy L."/>
            <person name="Ettema T.J."/>
        </authorList>
    </citation>
    <scope>NUCLEOTIDE SEQUENCE</scope>
</reference>
<gene>
    <name evidence="9" type="ORF">LCGC14_2092240</name>
</gene>
<name>A0A0F9ECA1_9ZZZZ</name>
<accession>A0A0F9ECA1</accession>
<evidence type="ECO:0000256" key="4">
    <source>
        <dbReference type="ARBA" id="ARBA00022519"/>
    </source>
</evidence>
<dbReference type="InterPro" id="IPR045584">
    <property type="entry name" value="Pilin-like"/>
</dbReference>
<organism evidence="9">
    <name type="scientific">marine sediment metagenome</name>
    <dbReference type="NCBI Taxonomy" id="412755"/>
    <lineage>
        <taxon>unclassified sequences</taxon>
        <taxon>metagenomes</taxon>
        <taxon>ecological metagenomes</taxon>
    </lineage>
</organism>
<dbReference type="GO" id="GO:0015627">
    <property type="term" value="C:type II protein secretion system complex"/>
    <property type="evidence" value="ECO:0007669"/>
    <property type="project" value="InterPro"/>
</dbReference>
<feature type="domain" description="General secretion pathway GspH" evidence="8">
    <location>
        <begin position="32"/>
        <end position="132"/>
    </location>
</feature>
<evidence type="ECO:0000313" key="9">
    <source>
        <dbReference type="EMBL" id="KKL71703.1"/>
    </source>
</evidence>
<evidence type="ECO:0000256" key="7">
    <source>
        <dbReference type="ARBA" id="ARBA00023136"/>
    </source>
</evidence>
<dbReference type="GO" id="GO:0015628">
    <property type="term" value="P:protein secretion by the type II secretion system"/>
    <property type="evidence" value="ECO:0007669"/>
    <property type="project" value="InterPro"/>
</dbReference>
<dbReference type="InterPro" id="IPR022346">
    <property type="entry name" value="T2SS_GspH"/>
</dbReference>
<evidence type="ECO:0000256" key="5">
    <source>
        <dbReference type="ARBA" id="ARBA00022692"/>
    </source>
</evidence>
<dbReference type="AlphaFoldDB" id="A0A0F9ECA1"/>
<dbReference type="SUPFAM" id="SSF54523">
    <property type="entry name" value="Pili subunits"/>
    <property type="match status" value="1"/>
</dbReference>
<evidence type="ECO:0000256" key="1">
    <source>
        <dbReference type="ARBA" id="ARBA00004377"/>
    </source>
</evidence>
<sequence>MEVLIVITIVGIIVGVTTLSFGALDQRRLASEASRLHLAFNQAADTALMKQQTLGWFYREEENDYWFNLLNEKGEWTPSNEPLFSPYRINTPTTLSVEPTDQQAETNAHKGGPSLLFLASGEYTPFEIKVLDSKHSPIKLKGDGFGEITTLLDTP</sequence>
<evidence type="ECO:0000256" key="2">
    <source>
        <dbReference type="ARBA" id="ARBA00022475"/>
    </source>
</evidence>
<dbReference type="EMBL" id="LAZR01025508">
    <property type="protein sequence ID" value="KKL71703.1"/>
    <property type="molecule type" value="Genomic_DNA"/>
</dbReference>
<proteinExistence type="predicted"/>